<evidence type="ECO:0000313" key="2">
    <source>
        <dbReference type="EMBL" id="KAK3916456.1"/>
    </source>
</evidence>
<dbReference type="Gene3D" id="3.60.10.10">
    <property type="entry name" value="Endonuclease/exonuclease/phosphatase"/>
    <property type="match status" value="1"/>
</dbReference>
<keyword evidence="2" id="KW-0808">Transferase</keyword>
<dbReference type="PANTHER" id="PTHR47510:SF3">
    <property type="entry name" value="ENDO_EXONUCLEASE_PHOSPHATASE DOMAIN-CONTAINING PROTEIN"/>
    <property type="match status" value="1"/>
</dbReference>
<sequence>MAKRQLKGTEVTVREDLTKMRLQVLKHAVKEYTMKKVWTSDGVIKVNIGLSGDLGECPGDFIRNITYKFPKKLKLVHINAQSLNDYKQAEFIELFSESEIDIIVVSETWLKDDIQVSLLNYNGFYVNRCGSRHGGGVAIFVKSSYRAKVLSTSLGEINKPEYILIEVLIGCDKLLVVGVYRPPKIGYLDALQTEIYKYTVDYKYTFLCGDLNARFGSGTDETKIISDMLSLCNLSCVPFGSTFHIPGCDSTLDLISSNCPDLLIYFGQRLASGFSAHDILCAVFDLSVPSVTSEPFTFRDFNGIILDNLLNDIETASWHLVYNAPNIDGKLEQFNNIITNLMEMHVPLKTFARRKNQPWMTKEISKQIKKREALRAKYLNTLSLQDKDNYIKARNRVKQDIRNAKTRFFHRKFEKCENNAKATWGVIRSLNLANKVQPSDLVVSVEDLNVHYASVSSVKNPAVIKNSIENYVKVIPERDNINDKFFFKYVLPEDIVSAINSIKSNAVGVDKIPVKFLKLCLPSLIPVLDHIFNYSLQNSAFPSVWKKANILPLPKVKNPKETKDYRPVSNLCVLGKALEKVVHKQVSEFLDSNKLFDKFQSGFRKNHSTVTALLKSPVSQ</sequence>
<evidence type="ECO:0000313" key="3">
    <source>
        <dbReference type="Proteomes" id="UP001219518"/>
    </source>
</evidence>
<dbReference type="EMBL" id="JAHWGI010000531">
    <property type="protein sequence ID" value="KAK3916456.1"/>
    <property type="molecule type" value="Genomic_DNA"/>
</dbReference>
<comment type="caution">
    <text evidence="2">The sequence shown here is derived from an EMBL/GenBank/DDBJ whole genome shotgun (WGS) entry which is preliminary data.</text>
</comment>
<accession>A0AAE1H918</accession>
<keyword evidence="3" id="KW-1185">Reference proteome</keyword>
<dbReference type="AlphaFoldDB" id="A0AAE1H918"/>
<gene>
    <name evidence="2" type="ORF">KUF71_025640</name>
</gene>
<feature type="domain" description="Endonuclease/exonuclease/phosphatase" evidence="1">
    <location>
        <begin position="79"/>
        <end position="217"/>
    </location>
</feature>
<name>A0AAE1H918_9NEOP</name>
<dbReference type="Proteomes" id="UP001219518">
    <property type="component" value="Unassembled WGS sequence"/>
</dbReference>
<organism evidence="2 3">
    <name type="scientific">Frankliniella fusca</name>
    <dbReference type="NCBI Taxonomy" id="407009"/>
    <lineage>
        <taxon>Eukaryota</taxon>
        <taxon>Metazoa</taxon>
        <taxon>Ecdysozoa</taxon>
        <taxon>Arthropoda</taxon>
        <taxon>Hexapoda</taxon>
        <taxon>Insecta</taxon>
        <taxon>Pterygota</taxon>
        <taxon>Neoptera</taxon>
        <taxon>Paraneoptera</taxon>
        <taxon>Thysanoptera</taxon>
        <taxon>Terebrantia</taxon>
        <taxon>Thripoidea</taxon>
        <taxon>Thripidae</taxon>
        <taxon>Frankliniella</taxon>
    </lineage>
</organism>
<dbReference type="GO" id="GO:0003964">
    <property type="term" value="F:RNA-directed DNA polymerase activity"/>
    <property type="evidence" value="ECO:0007669"/>
    <property type="project" value="UniProtKB-KW"/>
</dbReference>
<dbReference type="SUPFAM" id="SSF56219">
    <property type="entry name" value="DNase I-like"/>
    <property type="match status" value="1"/>
</dbReference>
<protein>
    <submittedName>
        <fullName evidence="2">RNA-directed DNA polymerase from mobile element jockey</fullName>
    </submittedName>
</protein>
<keyword evidence="2" id="KW-0548">Nucleotidyltransferase</keyword>
<reference evidence="2" key="2">
    <citation type="journal article" date="2023" name="BMC Genomics">
        <title>Pest status, molecular evolution, and epigenetic factors derived from the genome assembly of Frankliniella fusca, a thysanopteran phytovirus vector.</title>
        <authorList>
            <person name="Catto M.A."/>
            <person name="Labadie P.E."/>
            <person name="Jacobson A.L."/>
            <person name="Kennedy G.G."/>
            <person name="Srinivasan R."/>
            <person name="Hunt B.G."/>
        </authorList>
    </citation>
    <scope>NUCLEOTIDE SEQUENCE</scope>
    <source>
        <strain evidence="2">PL_HMW_Pooled</strain>
    </source>
</reference>
<keyword evidence="2" id="KW-0695">RNA-directed DNA polymerase</keyword>
<proteinExistence type="predicted"/>
<dbReference type="InterPro" id="IPR005135">
    <property type="entry name" value="Endo/exonuclease/phosphatase"/>
</dbReference>
<dbReference type="PANTHER" id="PTHR47510">
    <property type="entry name" value="REVERSE TRANSCRIPTASE DOMAIN-CONTAINING PROTEIN"/>
    <property type="match status" value="1"/>
</dbReference>
<dbReference type="Pfam" id="PF03372">
    <property type="entry name" value="Exo_endo_phos"/>
    <property type="match status" value="1"/>
</dbReference>
<dbReference type="InterPro" id="IPR036691">
    <property type="entry name" value="Endo/exonu/phosph_ase_sf"/>
</dbReference>
<reference evidence="2" key="1">
    <citation type="submission" date="2021-07" db="EMBL/GenBank/DDBJ databases">
        <authorList>
            <person name="Catto M.A."/>
            <person name="Jacobson A."/>
            <person name="Kennedy G."/>
            <person name="Labadie P."/>
            <person name="Hunt B.G."/>
            <person name="Srinivasan R."/>
        </authorList>
    </citation>
    <scope>NUCLEOTIDE SEQUENCE</scope>
    <source>
        <strain evidence="2">PL_HMW_Pooled</strain>
        <tissue evidence="2">Head</tissue>
    </source>
</reference>
<evidence type="ECO:0000259" key="1">
    <source>
        <dbReference type="Pfam" id="PF03372"/>
    </source>
</evidence>